<dbReference type="HAMAP" id="MF_00391">
    <property type="entry name" value="Ribosomal_bL34"/>
    <property type="match status" value="1"/>
</dbReference>
<dbReference type="PROSITE" id="PS00784">
    <property type="entry name" value="RIBOSOMAL_L34"/>
    <property type="match status" value="1"/>
</dbReference>
<dbReference type="FunFam" id="1.10.287.3980:FF:000001">
    <property type="entry name" value="Mitochondrial ribosomal protein L34"/>
    <property type="match status" value="1"/>
</dbReference>
<evidence type="ECO:0000313" key="6">
    <source>
        <dbReference type="EMBL" id="KGN59796.1"/>
    </source>
</evidence>
<keyword evidence="5" id="KW-0732">Signal</keyword>
<evidence type="ECO:0000256" key="5">
    <source>
        <dbReference type="SAM" id="SignalP"/>
    </source>
</evidence>
<dbReference type="Proteomes" id="UP000029981">
    <property type="component" value="Chromosome 3"/>
</dbReference>
<keyword evidence="2" id="KW-0689">Ribosomal protein</keyword>
<dbReference type="Pfam" id="PF00468">
    <property type="entry name" value="Ribosomal_L34"/>
    <property type="match status" value="1"/>
</dbReference>
<dbReference type="GO" id="GO:0005762">
    <property type="term" value="C:mitochondrial large ribosomal subunit"/>
    <property type="evidence" value="ECO:0000318"/>
    <property type="project" value="GO_Central"/>
</dbReference>
<dbReference type="Gramene" id="KGN59796">
    <property type="protein sequence ID" value="KGN59796"/>
    <property type="gene ID" value="Csa_3G847215"/>
</dbReference>
<sequence>MKRKRKCTLRFLALLFTPHPTFATAHTAANPQGIFFLLPRSPAAATPTFHFAAHCHQPHCHAHLLFLRVSELVLLLMASKLLIRTGSSLMNRLRLSSAHQNNRIWGSQALSHGHGVEVTPMLFPSVSKHQTAHPLQQNDTESLRQLQSEGIFFPFGLPSLRFFLPDGDASSTQEPMLLFPKRTFQPSTIRRKRNHGFFARKATKGGRKVIARRIAKGRSRITA</sequence>
<comment type="similarity">
    <text evidence="1">Belongs to the bacterial ribosomal protein bL34 family.</text>
</comment>
<reference evidence="6 7" key="3">
    <citation type="journal article" date="2010" name="BMC Genomics">
        <title>Transcriptome sequencing and comparative analysis of cucumber flowers with different sex types.</title>
        <authorList>
            <person name="Guo S."/>
            <person name="Zheng Y."/>
            <person name="Joung J.G."/>
            <person name="Liu S."/>
            <person name="Zhang Z."/>
            <person name="Crasta O.R."/>
            <person name="Sobral B.W."/>
            <person name="Xu Y."/>
            <person name="Huang S."/>
            <person name="Fei Z."/>
        </authorList>
    </citation>
    <scope>NUCLEOTIDE SEQUENCE [LARGE SCALE GENOMIC DNA]</scope>
    <source>
        <strain evidence="7">cv. 9930</strain>
    </source>
</reference>
<dbReference type="InterPro" id="IPR000271">
    <property type="entry name" value="Ribosomal_bL34"/>
</dbReference>
<proteinExistence type="inferred from homology"/>
<evidence type="ECO:0000256" key="3">
    <source>
        <dbReference type="ARBA" id="ARBA00023274"/>
    </source>
</evidence>
<dbReference type="AlphaFoldDB" id="A0A0A0LIB6"/>
<feature type="chain" id="PRO_5001966101" description="Large ribosomal subunit protein bL34m" evidence="5">
    <location>
        <begin position="24"/>
        <end position="223"/>
    </location>
</feature>
<dbReference type="PANTHER" id="PTHR14503:SF12">
    <property type="entry name" value="RIBOSOMAL PROTEIN L34"/>
    <property type="match status" value="1"/>
</dbReference>
<dbReference type="OrthoDB" id="431691at2759"/>
<reference evidence="6 7" key="4">
    <citation type="journal article" date="2011" name="BMC Genomics">
        <title>RNA-Seq improves annotation of protein-coding genes in the cucumber genome.</title>
        <authorList>
            <person name="Li Z."/>
            <person name="Zhang Z."/>
            <person name="Yan P."/>
            <person name="Huang S."/>
            <person name="Fei Z."/>
            <person name="Lin K."/>
        </authorList>
    </citation>
    <scope>NUCLEOTIDE SEQUENCE [LARGE SCALE GENOMIC DNA]</scope>
    <source>
        <strain evidence="7">cv. 9930</strain>
    </source>
</reference>
<feature type="signal peptide" evidence="5">
    <location>
        <begin position="1"/>
        <end position="23"/>
    </location>
</feature>
<protein>
    <recommendedName>
        <fullName evidence="4">Large ribosomal subunit protein bL34m</fullName>
    </recommendedName>
</protein>
<dbReference type="InterPro" id="IPR020939">
    <property type="entry name" value="Ribosomal_bL34_CS"/>
</dbReference>
<keyword evidence="3" id="KW-0687">Ribonucleoprotein</keyword>
<evidence type="ECO:0000256" key="2">
    <source>
        <dbReference type="ARBA" id="ARBA00022980"/>
    </source>
</evidence>
<reference evidence="6 7" key="2">
    <citation type="journal article" date="2009" name="PLoS ONE">
        <title>An integrated genetic and cytogenetic map of the cucumber genome.</title>
        <authorList>
            <person name="Ren Y."/>
            <person name="Zhang Z."/>
            <person name="Liu J."/>
            <person name="Staub J.E."/>
            <person name="Han Y."/>
            <person name="Cheng Z."/>
            <person name="Li X."/>
            <person name="Lu J."/>
            <person name="Miao H."/>
            <person name="Kang H."/>
            <person name="Xie B."/>
            <person name="Gu X."/>
            <person name="Wang X."/>
            <person name="Du Y."/>
            <person name="Jin W."/>
            <person name="Huang S."/>
        </authorList>
    </citation>
    <scope>NUCLEOTIDE SEQUENCE [LARGE SCALE GENOMIC DNA]</scope>
    <source>
        <strain evidence="7">cv. 9930</strain>
    </source>
</reference>
<evidence type="ECO:0000256" key="1">
    <source>
        <dbReference type="ARBA" id="ARBA00010111"/>
    </source>
</evidence>
<dbReference type="Gene3D" id="1.10.287.3980">
    <property type="match status" value="1"/>
</dbReference>
<dbReference type="GO" id="GO:0003735">
    <property type="term" value="F:structural constituent of ribosome"/>
    <property type="evidence" value="ECO:0007669"/>
    <property type="project" value="InterPro"/>
</dbReference>
<dbReference type="PANTHER" id="PTHR14503">
    <property type="entry name" value="MITOCHONDRIAL RIBOSOMAL PROTEIN 34 FAMILY MEMBER"/>
    <property type="match status" value="1"/>
</dbReference>
<dbReference type="STRING" id="3659.A0A0A0LIB6"/>
<keyword evidence="7" id="KW-1185">Reference proteome</keyword>
<dbReference type="GO" id="GO:0006412">
    <property type="term" value="P:translation"/>
    <property type="evidence" value="ECO:0007669"/>
    <property type="project" value="InterPro"/>
</dbReference>
<organism evidence="6 7">
    <name type="scientific">Cucumis sativus</name>
    <name type="common">Cucumber</name>
    <dbReference type="NCBI Taxonomy" id="3659"/>
    <lineage>
        <taxon>Eukaryota</taxon>
        <taxon>Viridiplantae</taxon>
        <taxon>Streptophyta</taxon>
        <taxon>Embryophyta</taxon>
        <taxon>Tracheophyta</taxon>
        <taxon>Spermatophyta</taxon>
        <taxon>Magnoliopsida</taxon>
        <taxon>eudicotyledons</taxon>
        <taxon>Gunneridae</taxon>
        <taxon>Pentapetalae</taxon>
        <taxon>rosids</taxon>
        <taxon>fabids</taxon>
        <taxon>Cucurbitales</taxon>
        <taxon>Cucurbitaceae</taxon>
        <taxon>Benincaseae</taxon>
        <taxon>Cucumis</taxon>
    </lineage>
</organism>
<evidence type="ECO:0000256" key="4">
    <source>
        <dbReference type="ARBA" id="ARBA00035274"/>
    </source>
</evidence>
<dbReference type="OMA" id="CHAHLLF"/>
<name>A0A0A0LIB6_CUCSA</name>
<accession>A0A0A0LIB6</accession>
<reference evidence="6 7" key="1">
    <citation type="journal article" date="2009" name="Nat. Genet.">
        <title>The genome of the cucumber, Cucumis sativus L.</title>
        <authorList>
            <person name="Huang S."/>
            <person name="Li R."/>
            <person name="Zhang Z."/>
            <person name="Li L."/>
            <person name="Gu X."/>
            <person name="Fan W."/>
            <person name="Lucas W.J."/>
            <person name="Wang X."/>
            <person name="Xie B."/>
            <person name="Ni P."/>
            <person name="Ren Y."/>
            <person name="Zhu H."/>
            <person name="Li J."/>
            <person name="Lin K."/>
            <person name="Jin W."/>
            <person name="Fei Z."/>
            <person name="Li G."/>
            <person name="Staub J."/>
            <person name="Kilian A."/>
            <person name="van der Vossen E.A."/>
            <person name="Wu Y."/>
            <person name="Guo J."/>
            <person name="He J."/>
            <person name="Jia Z."/>
            <person name="Ren Y."/>
            <person name="Tian G."/>
            <person name="Lu Y."/>
            <person name="Ruan J."/>
            <person name="Qian W."/>
            <person name="Wang M."/>
            <person name="Huang Q."/>
            <person name="Li B."/>
            <person name="Xuan Z."/>
            <person name="Cao J."/>
            <person name="Asan"/>
            <person name="Wu Z."/>
            <person name="Zhang J."/>
            <person name="Cai Q."/>
            <person name="Bai Y."/>
            <person name="Zhao B."/>
            <person name="Han Y."/>
            <person name="Li Y."/>
            <person name="Li X."/>
            <person name="Wang S."/>
            <person name="Shi Q."/>
            <person name="Liu S."/>
            <person name="Cho W.K."/>
            <person name="Kim J.Y."/>
            <person name="Xu Y."/>
            <person name="Heller-Uszynska K."/>
            <person name="Miao H."/>
            <person name="Cheng Z."/>
            <person name="Zhang S."/>
            <person name="Wu J."/>
            <person name="Yang Y."/>
            <person name="Kang H."/>
            <person name="Li M."/>
            <person name="Liang H."/>
            <person name="Ren X."/>
            <person name="Shi Z."/>
            <person name="Wen M."/>
            <person name="Jian M."/>
            <person name="Yang H."/>
            <person name="Zhang G."/>
            <person name="Yang Z."/>
            <person name="Chen R."/>
            <person name="Liu S."/>
            <person name="Li J."/>
            <person name="Ma L."/>
            <person name="Liu H."/>
            <person name="Zhou Y."/>
            <person name="Zhao J."/>
            <person name="Fang X."/>
            <person name="Li G."/>
            <person name="Fang L."/>
            <person name="Li Y."/>
            <person name="Liu D."/>
            <person name="Zheng H."/>
            <person name="Zhang Y."/>
            <person name="Qin N."/>
            <person name="Li Z."/>
            <person name="Yang G."/>
            <person name="Yang S."/>
            <person name="Bolund L."/>
            <person name="Kristiansen K."/>
            <person name="Zheng H."/>
            <person name="Li S."/>
            <person name="Zhang X."/>
            <person name="Yang H."/>
            <person name="Wang J."/>
            <person name="Sun R."/>
            <person name="Zhang B."/>
            <person name="Jiang S."/>
            <person name="Wang J."/>
            <person name="Du Y."/>
            <person name="Li S."/>
        </authorList>
    </citation>
    <scope>NUCLEOTIDE SEQUENCE [LARGE SCALE GENOMIC DNA]</scope>
    <source>
        <strain evidence="7">cv. 9930</strain>
    </source>
</reference>
<dbReference type="EMBL" id="CM002924">
    <property type="protein sequence ID" value="KGN59796.1"/>
    <property type="molecule type" value="Genomic_DNA"/>
</dbReference>
<dbReference type="NCBIfam" id="TIGR01030">
    <property type="entry name" value="rpmH_bact"/>
    <property type="match status" value="1"/>
</dbReference>
<gene>
    <name evidence="6" type="ORF">Csa_3G847215</name>
</gene>
<evidence type="ECO:0000313" key="7">
    <source>
        <dbReference type="Proteomes" id="UP000029981"/>
    </source>
</evidence>
<dbReference type="eggNOG" id="ENOG502S28R">
    <property type="taxonomic scope" value="Eukaryota"/>
</dbReference>